<gene>
    <name evidence="1" type="primary">Slc47a2</name>
    <name evidence="1" type="ORF">L345_15511</name>
</gene>
<reference evidence="1 2" key="1">
    <citation type="journal article" date="2013" name="Proc. Natl. Acad. Sci. U.S.A.">
        <title>The king cobra genome reveals dynamic gene evolution and adaptation in the snake venom system.</title>
        <authorList>
            <person name="Vonk F.J."/>
            <person name="Casewell N.R."/>
            <person name="Henkel C.V."/>
            <person name="Heimberg A.M."/>
            <person name="Jansen H.J."/>
            <person name="McCleary R.J."/>
            <person name="Kerkkamp H.M."/>
            <person name="Vos R.A."/>
            <person name="Guerreiro I."/>
            <person name="Calvete J.J."/>
            <person name="Wuster W."/>
            <person name="Woods A.E."/>
            <person name="Logan J.M."/>
            <person name="Harrison R.A."/>
            <person name="Castoe T.A."/>
            <person name="de Koning A.P."/>
            <person name="Pollock D.D."/>
            <person name="Yandell M."/>
            <person name="Calderon D."/>
            <person name="Renjifo C."/>
            <person name="Currier R.B."/>
            <person name="Salgado D."/>
            <person name="Pla D."/>
            <person name="Sanz L."/>
            <person name="Hyder A.S."/>
            <person name="Ribeiro J.M."/>
            <person name="Arntzen J.W."/>
            <person name="van den Thillart G.E."/>
            <person name="Boetzer M."/>
            <person name="Pirovano W."/>
            <person name="Dirks R.P."/>
            <person name="Spaink H.P."/>
            <person name="Duboule D."/>
            <person name="McGlinn E."/>
            <person name="Kini R.M."/>
            <person name="Richardson M.K."/>
        </authorList>
    </citation>
    <scope>NUCLEOTIDE SEQUENCE</scope>
    <source>
        <tissue evidence="1">Blood</tissue>
    </source>
</reference>
<sequence>MECLQEWGPFIRLALPSMFMICIEWWTFEIGSFLAGVLAALKDVVAYIFTNDKEIVALVSKVMLIFSPFHLFDATAGTALTSLLYVHLPGHLRRGAKGRWQAENWRHRQRGGLLRHRVAHRDYADVRVQAWRDG</sequence>
<dbReference type="EMBL" id="AZIM01006310">
    <property type="protein sequence ID" value="ETE58766.1"/>
    <property type="molecule type" value="Genomic_DNA"/>
</dbReference>
<evidence type="ECO:0000313" key="2">
    <source>
        <dbReference type="Proteomes" id="UP000018936"/>
    </source>
</evidence>
<dbReference type="OrthoDB" id="2126698at2759"/>
<dbReference type="AlphaFoldDB" id="V8N9Z1"/>
<feature type="non-terminal residue" evidence="1">
    <location>
        <position position="1"/>
    </location>
</feature>
<evidence type="ECO:0000313" key="1">
    <source>
        <dbReference type="EMBL" id="ETE58766.1"/>
    </source>
</evidence>
<proteinExistence type="predicted"/>
<dbReference type="Proteomes" id="UP000018936">
    <property type="component" value="Unassembled WGS sequence"/>
</dbReference>
<protein>
    <submittedName>
        <fullName evidence="1">Multidrug and toxin extrusion protein 2</fullName>
    </submittedName>
</protein>
<keyword evidence="2" id="KW-1185">Reference proteome</keyword>
<name>V8N9Z1_OPHHA</name>
<dbReference type="PANTHER" id="PTHR11206">
    <property type="entry name" value="MULTIDRUG RESISTANCE PROTEIN"/>
    <property type="match status" value="1"/>
</dbReference>
<organism evidence="1 2">
    <name type="scientific">Ophiophagus hannah</name>
    <name type="common">King cobra</name>
    <name type="synonym">Naja hannah</name>
    <dbReference type="NCBI Taxonomy" id="8665"/>
    <lineage>
        <taxon>Eukaryota</taxon>
        <taxon>Metazoa</taxon>
        <taxon>Chordata</taxon>
        <taxon>Craniata</taxon>
        <taxon>Vertebrata</taxon>
        <taxon>Euteleostomi</taxon>
        <taxon>Lepidosauria</taxon>
        <taxon>Squamata</taxon>
        <taxon>Bifurcata</taxon>
        <taxon>Unidentata</taxon>
        <taxon>Episquamata</taxon>
        <taxon>Toxicofera</taxon>
        <taxon>Serpentes</taxon>
        <taxon>Colubroidea</taxon>
        <taxon>Elapidae</taxon>
        <taxon>Elapinae</taxon>
        <taxon>Ophiophagus</taxon>
    </lineage>
</organism>
<comment type="caution">
    <text evidence="1">The sequence shown here is derived from an EMBL/GenBank/DDBJ whole genome shotgun (WGS) entry which is preliminary data.</text>
</comment>
<accession>V8N9Z1</accession>